<protein>
    <recommendedName>
        <fullName evidence="2">Retrotransposon gag domain-containing protein</fullName>
    </recommendedName>
</protein>
<evidence type="ECO:0000256" key="1">
    <source>
        <dbReference type="SAM" id="Coils"/>
    </source>
</evidence>
<comment type="caution">
    <text evidence="3">The sequence shown here is derived from an EMBL/GenBank/DDBJ whole genome shotgun (WGS) entry which is preliminary data.</text>
</comment>
<feature type="coiled-coil region" evidence="1">
    <location>
        <begin position="37"/>
        <end position="64"/>
    </location>
</feature>
<keyword evidence="4" id="KW-1185">Reference proteome</keyword>
<accession>A0A6G0W3R6</accession>
<dbReference type="Pfam" id="PF03732">
    <property type="entry name" value="Retrotrans_gag"/>
    <property type="match status" value="1"/>
</dbReference>
<proteinExistence type="predicted"/>
<dbReference type="InterPro" id="IPR005162">
    <property type="entry name" value="Retrotrans_gag_dom"/>
</dbReference>
<evidence type="ECO:0000313" key="4">
    <source>
        <dbReference type="Proteomes" id="UP000481153"/>
    </source>
</evidence>
<organism evidence="3 4">
    <name type="scientific">Aphanomyces euteiches</name>
    <dbReference type="NCBI Taxonomy" id="100861"/>
    <lineage>
        <taxon>Eukaryota</taxon>
        <taxon>Sar</taxon>
        <taxon>Stramenopiles</taxon>
        <taxon>Oomycota</taxon>
        <taxon>Saprolegniomycetes</taxon>
        <taxon>Saprolegniales</taxon>
        <taxon>Verrucalvaceae</taxon>
        <taxon>Aphanomyces</taxon>
    </lineage>
</organism>
<dbReference type="EMBL" id="VJMJ01000375">
    <property type="protein sequence ID" value="KAF0721643.1"/>
    <property type="molecule type" value="Genomic_DNA"/>
</dbReference>
<name>A0A6G0W3R6_9STRA</name>
<sequence length="247" mass="27896">MGDDNLAIMLSDRPEQHLLNLVEVIGRYADSARVEEHARSVARISQLENNAREMENSQVDLEGQILSLTAAKALLEESLRQTMEAYNALGASSSKASGHEKTAKSVKLEVSKFSGQDSDHVLRWLLQVSLASKALNITEEPLKVAFAMSHLQGRAEAWAYSLRMTDPHRFPTFDAFADQLKEVFLPPNSDFRHRSRYLSSTQGKSTIREFVQELRYLYACITDEEPGRRVVTRTAHSRAKWPGWPHS</sequence>
<dbReference type="VEuPathDB" id="FungiDB:AeMF1_014011"/>
<gene>
    <name evidence="3" type="ORF">Ae201684_019015</name>
</gene>
<reference evidence="3 4" key="1">
    <citation type="submission" date="2019-07" db="EMBL/GenBank/DDBJ databases">
        <title>Genomics analysis of Aphanomyces spp. identifies a new class of oomycete effector associated with host adaptation.</title>
        <authorList>
            <person name="Gaulin E."/>
        </authorList>
    </citation>
    <scope>NUCLEOTIDE SEQUENCE [LARGE SCALE GENOMIC DNA]</scope>
    <source>
        <strain evidence="3 4">ATCC 201684</strain>
    </source>
</reference>
<dbReference type="Proteomes" id="UP000481153">
    <property type="component" value="Unassembled WGS sequence"/>
</dbReference>
<evidence type="ECO:0000313" key="3">
    <source>
        <dbReference type="EMBL" id="KAF0721643.1"/>
    </source>
</evidence>
<keyword evidence="1" id="KW-0175">Coiled coil</keyword>
<dbReference type="AlphaFoldDB" id="A0A6G0W3R6"/>
<evidence type="ECO:0000259" key="2">
    <source>
        <dbReference type="Pfam" id="PF03732"/>
    </source>
</evidence>
<feature type="domain" description="Retrotransposon gag" evidence="2">
    <location>
        <begin position="146"/>
        <end position="222"/>
    </location>
</feature>